<proteinExistence type="predicted"/>
<evidence type="ECO:0000313" key="1">
    <source>
        <dbReference type="EMBL" id="KAB8294030.1"/>
    </source>
</evidence>
<reference evidence="1 2" key="1">
    <citation type="submission" date="2019-06" db="EMBL/GenBank/DDBJ databases">
        <title>Genome Sequence of the Brown Rot Fungal Pathogen Monilinia laxa.</title>
        <authorList>
            <person name="De Miccolis Angelini R.M."/>
            <person name="Landi L."/>
            <person name="Abate D."/>
            <person name="Pollastro S."/>
            <person name="Romanazzi G."/>
            <person name="Faretra F."/>
        </authorList>
    </citation>
    <scope>NUCLEOTIDE SEQUENCE [LARGE SCALE GENOMIC DNA]</scope>
    <source>
        <strain evidence="1 2">Mlax316</strain>
    </source>
</reference>
<keyword evidence="2" id="KW-1185">Reference proteome</keyword>
<evidence type="ECO:0000313" key="2">
    <source>
        <dbReference type="Proteomes" id="UP000326757"/>
    </source>
</evidence>
<dbReference type="EMBL" id="VIGI01000011">
    <property type="protein sequence ID" value="KAB8294030.1"/>
    <property type="molecule type" value="Genomic_DNA"/>
</dbReference>
<name>A0A5N6JYE3_MONLA</name>
<sequence length="130" mass="15471">MAISHPPCLHVWYHCEMLHGSPPEAKSVYDTCDNIMLCCCLLYLLWEDCTSTNLPQDYCDVYFARDYLRLYITPLAVYYWLRGKDERRRNPKFFTMNHKTFLPADCLLDYTKSMKNESLMVRHICKIIIS</sequence>
<gene>
    <name evidence="1" type="ORF">EYC80_009489</name>
</gene>
<accession>A0A5N6JYE3</accession>
<dbReference type="AlphaFoldDB" id="A0A5N6JYE3"/>
<dbReference type="Proteomes" id="UP000326757">
    <property type="component" value="Unassembled WGS sequence"/>
</dbReference>
<comment type="caution">
    <text evidence="1">The sequence shown here is derived from an EMBL/GenBank/DDBJ whole genome shotgun (WGS) entry which is preliminary data.</text>
</comment>
<organism evidence="1 2">
    <name type="scientific">Monilinia laxa</name>
    <name type="common">Brown rot fungus</name>
    <name type="synonym">Sclerotinia laxa</name>
    <dbReference type="NCBI Taxonomy" id="61186"/>
    <lineage>
        <taxon>Eukaryota</taxon>
        <taxon>Fungi</taxon>
        <taxon>Dikarya</taxon>
        <taxon>Ascomycota</taxon>
        <taxon>Pezizomycotina</taxon>
        <taxon>Leotiomycetes</taxon>
        <taxon>Helotiales</taxon>
        <taxon>Sclerotiniaceae</taxon>
        <taxon>Monilinia</taxon>
    </lineage>
</organism>
<protein>
    <submittedName>
        <fullName evidence="1">Uncharacterized protein</fullName>
    </submittedName>
</protein>